<evidence type="ECO:0000259" key="1">
    <source>
        <dbReference type="Pfam" id="PF00534"/>
    </source>
</evidence>
<dbReference type="Gene3D" id="3.40.50.2000">
    <property type="entry name" value="Glycogen Phosphorylase B"/>
    <property type="match status" value="2"/>
</dbReference>
<organism evidence="3 4">
    <name type="scientific">Cupriavidus nantongensis</name>
    <dbReference type="NCBI Taxonomy" id="1796606"/>
    <lineage>
        <taxon>Bacteria</taxon>
        <taxon>Pseudomonadati</taxon>
        <taxon>Pseudomonadota</taxon>
        <taxon>Betaproteobacteria</taxon>
        <taxon>Burkholderiales</taxon>
        <taxon>Burkholderiaceae</taxon>
        <taxon>Cupriavidus</taxon>
    </lineage>
</organism>
<dbReference type="RefSeq" id="WP_062801486.1">
    <property type="nucleotide sequence ID" value="NZ_CP014844.1"/>
</dbReference>
<gene>
    <name evidence="3" type="ORF">A2G96_18230</name>
</gene>
<dbReference type="STRING" id="1796606.A2G96_18230"/>
<proteinExistence type="predicted"/>
<dbReference type="SUPFAM" id="SSF53756">
    <property type="entry name" value="UDP-Glycosyltransferase/glycogen phosphorylase"/>
    <property type="match status" value="1"/>
</dbReference>
<dbReference type="InterPro" id="IPR001296">
    <property type="entry name" value="Glyco_trans_1"/>
</dbReference>
<accession>A0A142JN61</accession>
<evidence type="ECO:0008006" key="5">
    <source>
        <dbReference type="Google" id="ProtNLM"/>
    </source>
</evidence>
<dbReference type="EMBL" id="CP014844">
    <property type="protein sequence ID" value="AMR79523.1"/>
    <property type="molecule type" value="Genomic_DNA"/>
</dbReference>
<dbReference type="Pfam" id="PF00534">
    <property type="entry name" value="Glycos_transf_1"/>
    <property type="match status" value="1"/>
</dbReference>
<dbReference type="GO" id="GO:0016757">
    <property type="term" value="F:glycosyltransferase activity"/>
    <property type="evidence" value="ECO:0007669"/>
    <property type="project" value="InterPro"/>
</dbReference>
<name>A0A142JN61_9BURK</name>
<dbReference type="OrthoDB" id="570545at2"/>
<dbReference type="Proteomes" id="UP000075238">
    <property type="component" value="Chromosome 1"/>
</dbReference>
<evidence type="ECO:0000313" key="3">
    <source>
        <dbReference type="EMBL" id="AMR79523.1"/>
    </source>
</evidence>
<dbReference type="AlphaFoldDB" id="A0A142JN61"/>
<dbReference type="PANTHER" id="PTHR12526">
    <property type="entry name" value="GLYCOSYLTRANSFERASE"/>
    <property type="match status" value="1"/>
</dbReference>
<dbReference type="PANTHER" id="PTHR12526:SF630">
    <property type="entry name" value="GLYCOSYLTRANSFERASE"/>
    <property type="match status" value="1"/>
</dbReference>
<feature type="domain" description="Glycosyl transferase family 1" evidence="1">
    <location>
        <begin position="182"/>
        <end position="339"/>
    </location>
</feature>
<dbReference type="KEGG" id="cnan:A2G96_18230"/>
<evidence type="ECO:0000259" key="2">
    <source>
        <dbReference type="Pfam" id="PF13439"/>
    </source>
</evidence>
<keyword evidence="4" id="KW-1185">Reference proteome</keyword>
<dbReference type="CDD" id="cd03820">
    <property type="entry name" value="GT4_AmsD-like"/>
    <property type="match status" value="1"/>
</dbReference>
<reference evidence="3 4" key="1">
    <citation type="submission" date="2016-03" db="EMBL/GenBank/DDBJ databases">
        <title>Complete genome sequence of a novel chlorpyrifos degrading bacterium, Cupriavidus nantongensis sp. X1.</title>
        <authorList>
            <person name="Fang L."/>
        </authorList>
    </citation>
    <scope>NUCLEOTIDE SEQUENCE [LARGE SCALE GENOMIC DNA]</scope>
    <source>
        <strain evidence="3 4">X1</strain>
    </source>
</reference>
<feature type="domain" description="Glycosyltransferase subfamily 4-like N-terminal" evidence="2">
    <location>
        <begin position="17"/>
        <end position="173"/>
    </location>
</feature>
<dbReference type="InterPro" id="IPR028098">
    <property type="entry name" value="Glyco_trans_4-like_N"/>
</dbReference>
<evidence type="ECO:0000313" key="4">
    <source>
        <dbReference type="Proteomes" id="UP000075238"/>
    </source>
</evidence>
<sequence>MKETHIAFLLNGLDNAGGTERVAANLAAALVNEQYRVTLVSPYPCESFLAIDPNVEIRHLGMARIPSNTFARVKWFFQSVARLRRWLKQNRPQVVFSMFFNQSIALALAGHRLPIKRIACEHIYYHYHNAVRRTMRRFIYPRLDGLVVLTERDAAIYRNFLQCVEVIPNFVEIQPADVVELPRSNTLLAVGRFSDQKGFDLLLEAYYSYTVKVAEAWSLTIVGDGPLRQQIEARARDMGVLDKIRFTGMQRNVEDFFREAGIFVLSSRFEAFPMVLLEALGSGLPVISFDCPTGPREILADGQAGMLVTAEDSNALADGMVRLTADAGLRHRLAHAGYDRVQSFSRAKILGAWRKLIATTA</sequence>
<dbReference type="Pfam" id="PF13439">
    <property type="entry name" value="Glyco_transf_4"/>
    <property type="match status" value="1"/>
</dbReference>
<protein>
    <recommendedName>
        <fullName evidence="5">Glycosyl transferase</fullName>
    </recommendedName>
</protein>